<keyword evidence="1" id="KW-1185">Reference proteome</keyword>
<sequence>MTTNKHVKEIFANILGRRGRKIFFEPSTIIHIHKKKHYHDIKEKSKYKKDESQLVKITEIPQLPDIIWYKILINITDPFDLIKMRRVSKIFRDIIDDYMEKRLYLNVFKIDLNEVLLDINDKIDCSNCLNFSEENIRDGYSSGNYKRHKKCQILLSITSRNVVIVVDDRWTNKDVQCIWNALQYFSRFAHTINLDCQIFELLSVALSPMKLSRWYTFECYLGSIGLPDADGYHMKPSSHNCGKTFTSCAAIAGNHKNFTNHLDPHLYVNLDDTYDSDVSLFEKCKELTIRTTPYDMGHLSRIPDYHVHFSNIFNPENIEVVRINLVNMHEKLPLKSKKVKDHLNIFKKWIETNKLGEKFIVQRND</sequence>
<evidence type="ECO:0000313" key="3">
    <source>
        <dbReference type="WBParaSite" id="TCONS_00000783.p1"/>
    </source>
</evidence>
<accession>A0A0K0ETH0</accession>
<dbReference type="Proteomes" id="UP000035681">
    <property type="component" value="Unplaced"/>
</dbReference>
<organism evidence="2">
    <name type="scientific">Strongyloides stercoralis</name>
    <name type="common">Threadworm</name>
    <dbReference type="NCBI Taxonomy" id="6248"/>
    <lineage>
        <taxon>Eukaryota</taxon>
        <taxon>Metazoa</taxon>
        <taxon>Ecdysozoa</taxon>
        <taxon>Nematoda</taxon>
        <taxon>Chromadorea</taxon>
        <taxon>Rhabditida</taxon>
        <taxon>Tylenchina</taxon>
        <taxon>Panagrolaimomorpha</taxon>
        <taxon>Strongyloidoidea</taxon>
        <taxon>Strongyloididae</taxon>
        <taxon>Strongyloides</taxon>
    </lineage>
</organism>
<evidence type="ECO:0000313" key="1">
    <source>
        <dbReference type="Proteomes" id="UP000035681"/>
    </source>
</evidence>
<evidence type="ECO:0000313" key="2">
    <source>
        <dbReference type="WBParaSite" id="SSTP_0001274600.1"/>
    </source>
</evidence>
<reference evidence="2" key="1">
    <citation type="submission" date="2015-08" db="UniProtKB">
        <authorList>
            <consortium name="WormBaseParasite"/>
        </authorList>
    </citation>
    <scope>IDENTIFICATION</scope>
</reference>
<proteinExistence type="predicted"/>
<dbReference type="SUPFAM" id="SSF81383">
    <property type="entry name" value="F-box domain"/>
    <property type="match status" value="1"/>
</dbReference>
<dbReference type="InterPro" id="IPR036047">
    <property type="entry name" value="F-box-like_dom_sf"/>
</dbReference>
<protein>
    <submittedName>
        <fullName evidence="2 3">F-box domain-containing protein</fullName>
    </submittedName>
</protein>
<dbReference type="AlphaFoldDB" id="A0A0K0ETH0"/>
<dbReference type="WBParaSite" id="SSTP_0001274600.1">
    <property type="protein sequence ID" value="SSTP_0001274600.1"/>
    <property type="gene ID" value="SSTP_0001274600"/>
</dbReference>
<dbReference type="WBParaSite" id="TCONS_00000783.p1">
    <property type="protein sequence ID" value="TCONS_00000783.p1"/>
    <property type="gene ID" value="XLOC_000752"/>
</dbReference>
<name>A0A0K0ETH0_STRER</name>